<evidence type="ECO:0000313" key="7">
    <source>
        <dbReference type="EMBL" id="SFV88544.1"/>
    </source>
</evidence>
<evidence type="ECO:0000256" key="4">
    <source>
        <dbReference type="ARBA" id="ARBA00022989"/>
    </source>
</evidence>
<feature type="transmembrane region" description="Helical" evidence="6">
    <location>
        <begin position="35"/>
        <end position="57"/>
    </location>
</feature>
<dbReference type="GO" id="GO:0016020">
    <property type="term" value="C:membrane"/>
    <property type="evidence" value="ECO:0007669"/>
    <property type="project" value="UniProtKB-SubCell"/>
</dbReference>
<comment type="similarity">
    <text evidence="2">Belongs to the CcmB/CycW/HelB family.</text>
</comment>
<evidence type="ECO:0000256" key="6">
    <source>
        <dbReference type="SAM" id="Phobius"/>
    </source>
</evidence>
<reference evidence="7" key="1">
    <citation type="submission" date="2016-10" db="EMBL/GenBank/DDBJ databases">
        <authorList>
            <person name="de Groot N.N."/>
        </authorList>
    </citation>
    <scope>NUCLEOTIDE SEQUENCE</scope>
</reference>
<evidence type="ECO:0000256" key="2">
    <source>
        <dbReference type="ARBA" id="ARBA00010544"/>
    </source>
</evidence>
<keyword evidence="4 6" id="KW-1133">Transmembrane helix</keyword>
<gene>
    <name evidence="7" type="ORF">MNB_SUP05-SYMBIONT-7-136</name>
</gene>
<keyword evidence="5 6" id="KW-0472">Membrane</keyword>
<dbReference type="InterPro" id="IPR003544">
    <property type="entry name" value="Cyt_c_biogenesis_CcmB"/>
</dbReference>
<comment type="subcellular location">
    <subcellularLocation>
        <location evidence="1">Membrane</location>
        <topology evidence="1">Multi-pass membrane protein</topology>
    </subcellularLocation>
</comment>
<organism evidence="7">
    <name type="scientific">hydrothermal vent metagenome</name>
    <dbReference type="NCBI Taxonomy" id="652676"/>
    <lineage>
        <taxon>unclassified sequences</taxon>
        <taxon>metagenomes</taxon>
        <taxon>ecological metagenomes</taxon>
    </lineage>
</organism>
<accession>A0A1W1E3K1</accession>
<evidence type="ECO:0000256" key="3">
    <source>
        <dbReference type="ARBA" id="ARBA00022692"/>
    </source>
</evidence>
<evidence type="ECO:0000256" key="1">
    <source>
        <dbReference type="ARBA" id="ARBA00004141"/>
    </source>
</evidence>
<proteinExistence type="inferred from homology"/>
<dbReference type="GO" id="GO:0015232">
    <property type="term" value="F:heme transmembrane transporter activity"/>
    <property type="evidence" value="ECO:0007669"/>
    <property type="project" value="InterPro"/>
</dbReference>
<protein>
    <submittedName>
        <fullName evidence="7">ABC transporter involved in cytochrome c biogenesis, CcmB subunit</fullName>
    </submittedName>
</protein>
<evidence type="ECO:0000256" key="5">
    <source>
        <dbReference type="ARBA" id="ARBA00023136"/>
    </source>
</evidence>
<keyword evidence="3 6" id="KW-0812">Transmembrane</keyword>
<dbReference type="EMBL" id="FPIA01000060">
    <property type="protein sequence ID" value="SFV88544.1"/>
    <property type="molecule type" value="Genomic_DNA"/>
</dbReference>
<dbReference type="AlphaFoldDB" id="A0A1W1E3K1"/>
<dbReference type="Pfam" id="PF03379">
    <property type="entry name" value="CcmB"/>
    <property type="match status" value="1"/>
</dbReference>
<sequence length="62" mass="6636">MLLSLLILPLYIPILIFASSAVSQAQAGLEIDAQLYFLGAILVMSLMVAPFISALSLKISLE</sequence>
<name>A0A1W1E3K1_9ZZZZ</name>
<dbReference type="GO" id="GO:0017004">
    <property type="term" value="P:cytochrome complex assembly"/>
    <property type="evidence" value="ECO:0007669"/>
    <property type="project" value="InterPro"/>
</dbReference>